<feature type="transmembrane region" description="Helical" evidence="6">
    <location>
        <begin position="93"/>
        <end position="112"/>
    </location>
</feature>
<dbReference type="PANTHER" id="PTHR31885:SF6">
    <property type="entry name" value="GH04784P"/>
    <property type="match status" value="1"/>
</dbReference>
<feature type="transmembrane region" description="Helical" evidence="6">
    <location>
        <begin position="16"/>
        <end position="33"/>
    </location>
</feature>
<protein>
    <submittedName>
        <fullName evidence="7">Lysoplasmalogenase</fullName>
    </submittedName>
</protein>
<comment type="similarity">
    <text evidence="2">Belongs to the TMEM86 family.</text>
</comment>
<accession>A0ABR7W5W7</accession>
<keyword evidence="3 6" id="KW-0812">Transmembrane</keyword>
<evidence type="ECO:0000256" key="3">
    <source>
        <dbReference type="ARBA" id="ARBA00022692"/>
    </source>
</evidence>
<sequence length="234" mass="26419">MERQLNKMGKANPKSTYFLPIFTLLVLIDLYVGSIGDDAMRHFTKPLILCSLMVYFAINGRQLGKPTYGLMLMALFFSWLGDAFLMYDGISSHYFVAGLLSFLLAHVVYTVLFFRKRNTPFSNTFWLVLGLLAFYGGFLFFQIQAGLGALKIPVIFYVAVILLMALAAFGRKGKVRQYSFNLVFWGALFFIASDSILAINKFLIDVPYSHLLIMGTYATAQYLITQGVLDQENP</sequence>
<dbReference type="RefSeq" id="WP_146197873.1">
    <property type="nucleotide sequence ID" value="NZ_JACWLN010000011.1"/>
</dbReference>
<feature type="transmembrane region" description="Helical" evidence="6">
    <location>
        <begin position="182"/>
        <end position="204"/>
    </location>
</feature>
<dbReference type="PANTHER" id="PTHR31885">
    <property type="entry name" value="GH04784P"/>
    <property type="match status" value="1"/>
</dbReference>
<name>A0ABR7W5W7_9FLAO</name>
<dbReference type="Pfam" id="PF07947">
    <property type="entry name" value="YhhN"/>
    <property type="match status" value="1"/>
</dbReference>
<keyword evidence="8" id="KW-1185">Reference proteome</keyword>
<dbReference type="InterPro" id="IPR012506">
    <property type="entry name" value="TMEM86B-like"/>
</dbReference>
<evidence type="ECO:0000313" key="8">
    <source>
        <dbReference type="Proteomes" id="UP000651837"/>
    </source>
</evidence>
<feature type="transmembrane region" description="Helical" evidence="6">
    <location>
        <begin position="124"/>
        <end position="143"/>
    </location>
</feature>
<evidence type="ECO:0000256" key="6">
    <source>
        <dbReference type="SAM" id="Phobius"/>
    </source>
</evidence>
<evidence type="ECO:0000256" key="5">
    <source>
        <dbReference type="ARBA" id="ARBA00023136"/>
    </source>
</evidence>
<dbReference type="Proteomes" id="UP000651837">
    <property type="component" value="Unassembled WGS sequence"/>
</dbReference>
<feature type="transmembrane region" description="Helical" evidence="6">
    <location>
        <begin position="70"/>
        <end position="87"/>
    </location>
</feature>
<evidence type="ECO:0000256" key="2">
    <source>
        <dbReference type="ARBA" id="ARBA00007375"/>
    </source>
</evidence>
<proteinExistence type="inferred from homology"/>
<comment type="caution">
    <text evidence="7">The sequence shown here is derived from an EMBL/GenBank/DDBJ whole genome shotgun (WGS) entry which is preliminary data.</text>
</comment>
<comment type="subcellular location">
    <subcellularLocation>
        <location evidence="1">Membrane</location>
        <topology evidence="1">Multi-pass membrane protein</topology>
    </subcellularLocation>
</comment>
<evidence type="ECO:0000313" key="7">
    <source>
        <dbReference type="EMBL" id="MBD1262551.1"/>
    </source>
</evidence>
<reference evidence="7 8" key="1">
    <citation type="submission" date="2020-07" db="EMBL/GenBank/DDBJ databases">
        <title>The draft genome sequence of Maribacter polysiphoniae KCTC 22021.</title>
        <authorList>
            <person name="Mu L."/>
        </authorList>
    </citation>
    <scope>NUCLEOTIDE SEQUENCE [LARGE SCALE GENOMIC DNA]</scope>
    <source>
        <strain evidence="7 8">KCTC 22021</strain>
    </source>
</reference>
<gene>
    <name evidence="7" type="ORF">HZY62_18275</name>
</gene>
<evidence type="ECO:0000256" key="4">
    <source>
        <dbReference type="ARBA" id="ARBA00022989"/>
    </source>
</evidence>
<dbReference type="EMBL" id="JACWLN010000011">
    <property type="protein sequence ID" value="MBD1262551.1"/>
    <property type="molecule type" value="Genomic_DNA"/>
</dbReference>
<organism evidence="7 8">
    <name type="scientific">Maribacter polysiphoniae</name>
    <dbReference type="NCBI Taxonomy" id="429344"/>
    <lineage>
        <taxon>Bacteria</taxon>
        <taxon>Pseudomonadati</taxon>
        <taxon>Bacteroidota</taxon>
        <taxon>Flavobacteriia</taxon>
        <taxon>Flavobacteriales</taxon>
        <taxon>Flavobacteriaceae</taxon>
        <taxon>Maribacter</taxon>
    </lineage>
</organism>
<evidence type="ECO:0000256" key="1">
    <source>
        <dbReference type="ARBA" id="ARBA00004141"/>
    </source>
</evidence>
<feature type="transmembrane region" description="Helical" evidence="6">
    <location>
        <begin position="149"/>
        <end position="170"/>
    </location>
</feature>
<keyword evidence="5 6" id="KW-0472">Membrane</keyword>
<keyword evidence="4 6" id="KW-1133">Transmembrane helix</keyword>